<evidence type="ECO:0000313" key="2">
    <source>
        <dbReference type="EMBL" id="SDN07244.1"/>
    </source>
</evidence>
<dbReference type="SUPFAM" id="SSF46785">
    <property type="entry name" value="Winged helix' DNA-binding domain"/>
    <property type="match status" value="1"/>
</dbReference>
<feature type="domain" description="Nudix hydrolase" evidence="1">
    <location>
        <begin position="10"/>
        <end position="143"/>
    </location>
</feature>
<dbReference type="Gene3D" id="3.90.79.10">
    <property type="entry name" value="Nucleoside Triphosphate Pyrophosphohydrolase"/>
    <property type="match status" value="1"/>
</dbReference>
<dbReference type="SUPFAM" id="SSF55811">
    <property type="entry name" value="Nudix"/>
    <property type="match status" value="1"/>
</dbReference>
<dbReference type="OrthoDB" id="9786141at2"/>
<dbReference type="AlphaFoldDB" id="A0A1G9YDW1"/>
<dbReference type="InterPro" id="IPR015797">
    <property type="entry name" value="NUDIX_hydrolase-like_dom_sf"/>
</dbReference>
<sequence length="230" mass="26865">MNPEFHTYKNPSLAVDLVVFGYHRQSLSVLLLNRKDAPFKDGWTLPGGFLQMEETLQQVCNRIMRTKIGIENLYLEQLYSFDAPQRDPRGRVISIAHYTLINPERFEIIAGKMANDVQWFPVNQIPELGFDHTEIFRQASQRLKSKILYHPVGFELLDETFTMTELQALYECILDISIDRRNFRRKILDAGFILLTGSKREGLKNRHPDLYKFNKDLKQNSFQLNISSPQ</sequence>
<dbReference type="CDD" id="cd18873">
    <property type="entry name" value="NUDIX_NadM_like"/>
    <property type="match status" value="1"/>
</dbReference>
<dbReference type="Pfam" id="PF00293">
    <property type="entry name" value="NUDIX"/>
    <property type="match status" value="1"/>
</dbReference>
<dbReference type="EMBL" id="FNGY01000006">
    <property type="protein sequence ID" value="SDN07244.1"/>
    <property type="molecule type" value="Genomic_DNA"/>
</dbReference>
<dbReference type="InterPro" id="IPR036390">
    <property type="entry name" value="WH_DNA-bd_sf"/>
</dbReference>
<reference evidence="3" key="1">
    <citation type="submission" date="2016-10" db="EMBL/GenBank/DDBJ databases">
        <authorList>
            <person name="Varghese N."/>
            <person name="Submissions S."/>
        </authorList>
    </citation>
    <scope>NUCLEOTIDE SEQUENCE [LARGE SCALE GENOMIC DNA]</scope>
    <source>
        <strain evidence="3">DSM 19110</strain>
    </source>
</reference>
<protein>
    <submittedName>
        <fullName evidence="2">8-oxo-dGTP diphosphatase</fullName>
    </submittedName>
</protein>
<dbReference type="Proteomes" id="UP000183200">
    <property type="component" value="Unassembled WGS sequence"/>
</dbReference>
<evidence type="ECO:0000313" key="3">
    <source>
        <dbReference type="Proteomes" id="UP000183200"/>
    </source>
</evidence>
<proteinExistence type="predicted"/>
<dbReference type="InterPro" id="IPR036388">
    <property type="entry name" value="WH-like_DNA-bd_sf"/>
</dbReference>
<dbReference type="Gene3D" id="1.10.10.10">
    <property type="entry name" value="Winged helix-like DNA-binding domain superfamily/Winged helix DNA-binding domain"/>
    <property type="match status" value="1"/>
</dbReference>
<organism evidence="2 3">
    <name type="scientific">Pedobacter steynii</name>
    <dbReference type="NCBI Taxonomy" id="430522"/>
    <lineage>
        <taxon>Bacteria</taxon>
        <taxon>Pseudomonadati</taxon>
        <taxon>Bacteroidota</taxon>
        <taxon>Sphingobacteriia</taxon>
        <taxon>Sphingobacteriales</taxon>
        <taxon>Sphingobacteriaceae</taxon>
        <taxon>Pedobacter</taxon>
    </lineage>
</organism>
<dbReference type="PROSITE" id="PS51462">
    <property type="entry name" value="NUDIX"/>
    <property type="match status" value="1"/>
</dbReference>
<dbReference type="PANTHER" id="PTHR43736:SF4">
    <property type="entry name" value="SLR1690 PROTEIN"/>
    <property type="match status" value="1"/>
</dbReference>
<gene>
    <name evidence="2" type="ORF">SAMN05421820_10686</name>
</gene>
<accession>A0A1G9YDW1</accession>
<dbReference type="Pfam" id="PF21906">
    <property type="entry name" value="WHD_NrtR"/>
    <property type="match status" value="1"/>
</dbReference>
<dbReference type="InterPro" id="IPR054105">
    <property type="entry name" value="WHD_NrtR"/>
</dbReference>
<dbReference type="InterPro" id="IPR000086">
    <property type="entry name" value="NUDIX_hydrolase_dom"/>
</dbReference>
<evidence type="ECO:0000259" key="1">
    <source>
        <dbReference type="PROSITE" id="PS51462"/>
    </source>
</evidence>
<name>A0A1G9YDW1_9SPHI</name>
<keyword evidence="3" id="KW-1185">Reference proteome</keyword>
<dbReference type="PANTHER" id="PTHR43736">
    <property type="entry name" value="ADP-RIBOSE PYROPHOSPHATASE"/>
    <property type="match status" value="1"/>
</dbReference>
<dbReference type="RefSeq" id="WP_074609202.1">
    <property type="nucleotide sequence ID" value="NZ_FNGY01000006.1"/>
</dbReference>